<protein>
    <recommendedName>
        <fullName evidence="4">Tetratricopeptide repeat-containing protein</fullName>
    </recommendedName>
</protein>
<proteinExistence type="predicted"/>
<dbReference type="EMBL" id="LT838813">
    <property type="protein sequence ID" value="SMD44121.1"/>
    <property type="molecule type" value="Genomic_DNA"/>
</dbReference>
<organism evidence="2 3">
    <name type="scientific">Aquiflexum balticum DSM 16537</name>
    <dbReference type="NCBI Taxonomy" id="758820"/>
    <lineage>
        <taxon>Bacteria</taxon>
        <taxon>Pseudomonadati</taxon>
        <taxon>Bacteroidota</taxon>
        <taxon>Cytophagia</taxon>
        <taxon>Cytophagales</taxon>
        <taxon>Cyclobacteriaceae</taxon>
        <taxon>Aquiflexum</taxon>
    </lineage>
</organism>
<dbReference type="Proteomes" id="UP000192333">
    <property type="component" value="Chromosome I"/>
</dbReference>
<evidence type="ECO:0000313" key="2">
    <source>
        <dbReference type="EMBL" id="SMD44121.1"/>
    </source>
</evidence>
<reference evidence="3" key="1">
    <citation type="submission" date="2017-04" db="EMBL/GenBank/DDBJ databases">
        <authorList>
            <person name="Varghese N."/>
            <person name="Submissions S."/>
        </authorList>
    </citation>
    <scope>NUCLEOTIDE SEQUENCE [LARGE SCALE GENOMIC DNA]</scope>
    <source>
        <strain evidence="3">DSM 16537</strain>
    </source>
</reference>
<dbReference type="InterPro" id="IPR011990">
    <property type="entry name" value="TPR-like_helical_dom_sf"/>
</dbReference>
<keyword evidence="1" id="KW-0472">Membrane</keyword>
<dbReference type="SUPFAM" id="SSF48452">
    <property type="entry name" value="TPR-like"/>
    <property type="match status" value="1"/>
</dbReference>
<dbReference type="AlphaFoldDB" id="A0A1W2H5E6"/>
<keyword evidence="1" id="KW-1133">Transmembrane helix</keyword>
<evidence type="ECO:0000313" key="3">
    <source>
        <dbReference type="Proteomes" id="UP000192333"/>
    </source>
</evidence>
<dbReference type="RefSeq" id="WP_084120951.1">
    <property type="nucleotide sequence ID" value="NZ_LT838813.1"/>
</dbReference>
<sequence>MGTQVSNPIQQRMDLLLEKWEEATENVDKPLVRIHAEENEKGMIETFHTYLLGTDTGNHDVPIVFDRIFRDEDSFSIGLLKDLNDLISTWNNSNKENLGFEAPPILWTVDFSLRETNNPAYVFIENLNRLSKFLKLGKGKNLVAIFKVTLINLSGFINWLGFILKCEIDPFVKLLIDDTEEEPLFEAFCQKHSSQTITIFPELDMDNAMQQLASMGKPDDPAVNYRKSFVKLMQAISKRNEIEAIKNANECLDIAIENLEKNPYWIGQVIAVYSALANDQIGYKNFQKAIAYASEAVEAAHASGDLIGDEYIEKKFLGQSLMLRGALFTTQKIWDKAIDDFAKSANYYNYTQDHILSIEANRMTAYCYLKNGDRSSACRQLAPTLAIAKHLSAETIQASTFAGVLEILLDSNDQKCVSDHEVEEIGLLYFGKNWMKEIRNWKNTEYAPETEAALT</sequence>
<feature type="transmembrane region" description="Helical" evidence="1">
    <location>
        <begin position="142"/>
        <end position="164"/>
    </location>
</feature>
<accession>A0A1W2H5E6</accession>
<dbReference type="Gene3D" id="1.25.40.10">
    <property type="entry name" value="Tetratricopeptide repeat domain"/>
    <property type="match status" value="1"/>
</dbReference>
<evidence type="ECO:0008006" key="4">
    <source>
        <dbReference type="Google" id="ProtNLM"/>
    </source>
</evidence>
<dbReference type="OrthoDB" id="935812at2"/>
<keyword evidence="3" id="KW-1185">Reference proteome</keyword>
<evidence type="ECO:0000256" key="1">
    <source>
        <dbReference type="SAM" id="Phobius"/>
    </source>
</evidence>
<keyword evidence="1" id="KW-0812">Transmembrane</keyword>
<dbReference type="STRING" id="758820.SAMN00777080_2736"/>
<name>A0A1W2H5E6_9BACT</name>
<gene>
    <name evidence="2" type="ORF">SAMN00777080_2736</name>
</gene>